<dbReference type="InterPro" id="IPR029058">
    <property type="entry name" value="AB_hydrolase_fold"/>
</dbReference>
<evidence type="ECO:0000259" key="1">
    <source>
        <dbReference type="Pfam" id="PF00561"/>
    </source>
</evidence>
<dbReference type="InParanoid" id="W0RRB8"/>
<protein>
    <submittedName>
        <fullName evidence="2">Alpha/beta hydrolase fold protein</fullName>
    </submittedName>
</protein>
<name>W0RRB8_9BACT</name>
<feature type="domain" description="AB hydrolase-1" evidence="1">
    <location>
        <begin position="20"/>
        <end position="250"/>
    </location>
</feature>
<dbReference type="InterPro" id="IPR000073">
    <property type="entry name" value="AB_hydrolase_1"/>
</dbReference>
<dbReference type="GO" id="GO:0016787">
    <property type="term" value="F:hydrolase activity"/>
    <property type="evidence" value="ECO:0007669"/>
    <property type="project" value="UniProtKB-KW"/>
</dbReference>
<dbReference type="Pfam" id="PF00561">
    <property type="entry name" value="Abhydrolase_1"/>
    <property type="match status" value="1"/>
</dbReference>
<dbReference type="InterPro" id="IPR050471">
    <property type="entry name" value="AB_hydrolase"/>
</dbReference>
<dbReference type="OrthoDB" id="6191536at2"/>
<dbReference type="PRINTS" id="PR00111">
    <property type="entry name" value="ABHYDROLASE"/>
</dbReference>
<dbReference type="Proteomes" id="UP000019151">
    <property type="component" value="Plasmid 1"/>
</dbReference>
<gene>
    <name evidence="2" type="ORF">J421_5477</name>
</gene>
<dbReference type="KEGG" id="gba:J421_5477"/>
<dbReference type="RefSeq" id="WP_025414327.1">
    <property type="nucleotide sequence ID" value="NZ_CP007129.1"/>
</dbReference>
<keyword evidence="2" id="KW-0378">Hydrolase</keyword>
<keyword evidence="3" id="KW-1185">Reference proteome</keyword>
<sequence length="293" mass="30940">MRYIERAAARVAYSTTGAGPAVLLVQGVGIVGEGWRPQIDGLAGHHQVIAFDNRGIGASTLGRGPLTIDALAADALAILDAEGIERCHVVGHSMGGLIAQAIALAQPARVASLTLMCTFPDGPSGARLTPSTLVASLRTRIGTRRMRRQAFLELVMPASLLRATDRDALAASLAPLFGRDLAEQPPIVMRQLRAMTRFDVRDRLGELAAVPTLVASAAEDRIAPPVRGRALTASIPGARYVEFSNAGHGLPIQYPHAVNLLLAEHFAGADALPNDPAGYWYAGARRCIVTARP</sequence>
<evidence type="ECO:0000313" key="2">
    <source>
        <dbReference type="EMBL" id="AHG93012.1"/>
    </source>
</evidence>
<accession>W0RRB8</accession>
<dbReference type="PATRIC" id="fig|861299.3.peg.5513"/>
<proteinExistence type="predicted"/>
<dbReference type="HOGENOM" id="CLU_020336_50_1_0"/>
<reference evidence="2 3" key="1">
    <citation type="journal article" date="2014" name="Genome Announc.">
        <title>Genome Sequence and Methylome of Soil Bacterium Gemmatirosa kalamazoonensis KBS708T, a Member of the Rarely Cultivated Gemmatimonadetes Phylum.</title>
        <authorList>
            <person name="Debruyn J.M."/>
            <person name="Radosevich M."/>
            <person name="Wommack K.E."/>
            <person name="Polson S.W."/>
            <person name="Hauser L.J."/>
            <person name="Fawaz M.N."/>
            <person name="Korlach J."/>
            <person name="Tsai Y.C."/>
        </authorList>
    </citation>
    <scope>NUCLEOTIDE SEQUENCE [LARGE SCALE GENOMIC DNA]</scope>
    <source>
        <strain evidence="2 3">KBS708</strain>
        <plasmid evidence="3">Plasmid 1</plasmid>
    </source>
</reference>
<dbReference type="Gene3D" id="3.40.50.1820">
    <property type="entry name" value="alpha/beta hydrolase"/>
    <property type="match status" value="1"/>
</dbReference>
<dbReference type="EMBL" id="CP007129">
    <property type="protein sequence ID" value="AHG93012.1"/>
    <property type="molecule type" value="Genomic_DNA"/>
</dbReference>
<organism evidence="2 3">
    <name type="scientific">Gemmatirosa kalamazoonensis</name>
    <dbReference type="NCBI Taxonomy" id="861299"/>
    <lineage>
        <taxon>Bacteria</taxon>
        <taxon>Pseudomonadati</taxon>
        <taxon>Gemmatimonadota</taxon>
        <taxon>Gemmatimonadia</taxon>
        <taxon>Gemmatimonadales</taxon>
        <taxon>Gemmatimonadaceae</taxon>
        <taxon>Gemmatirosa</taxon>
    </lineage>
</organism>
<keyword evidence="2" id="KW-0614">Plasmid</keyword>
<dbReference type="AlphaFoldDB" id="W0RRB8"/>
<geneLocation type="plasmid" evidence="2 3">
    <name>1</name>
</geneLocation>
<dbReference type="SUPFAM" id="SSF53474">
    <property type="entry name" value="alpha/beta-Hydrolases"/>
    <property type="match status" value="1"/>
</dbReference>
<evidence type="ECO:0000313" key="3">
    <source>
        <dbReference type="Proteomes" id="UP000019151"/>
    </source>
</evidence>
<dbReference type="PANTHER" id="PTHR43433:SF5">
    <property type="entry name" value="AB HYDROLASE-1 DOMAIN-CONTAINING PROTEIN"/>
    <property type="match status" value="1"/>
</dbReference>
<dbReference type="PANTHER" id="PTHR43433">
    <property type="entry name" value="HYDROLASE, ALPHA/BETA FOLD FAMILY PROTEIN"/>
    <property type="match status" value="1"/>
</dbReference>